<dbReference type="Gene3D" id="1.10.287.130">
    <property type="match status" value="1"/>
</dbReference>
<dbReference type="EC" id="2.7.13.3" evidence="3"/>
<reference evidence="12 13" key="1">
    <citation type="submission" date="2019-08" db="EMBL/GenBank/DDBJ databases">
        <title>Selenomonas sp. mPRGC5 and Selenomonas sp. mPRGC8 isolated from ruminal fluid of dairy goat (Capra hircus).</title>
        <authorList>
            <person name="Poothong S."/>
            <person name="Nuengjamnong C."/>
            <person name="Tanasupawat S."/>
        </authorList>
    </citation>
    <scope>NUCLEOTIDE SEQUENCE [LARGE SCALE GENOMIC DNA]</scope>
    <source>
        <strain evidence="13">mPRGC5</strain>
    </source>
</reference>
<dbReference type="OrthoDB" id="9805486at2"/>
<dbReference type="FunFam" id="3.30.565.10:FF:000010">
    <property type="entry name" value="Sensor histidine kinase RcsC"/>
    <property type="match status" value="1"/>
</dbReference>
<gene>
    <name evidence="12" type="ORF">FZ040_01940</name>
</gene>
<keyword evidence="13" id="KW-1185">Reference proteome</keyword>
<evidence type="ECO:0000256" key="2">
    <source>
        <dbReference type="ARBA" id="ARBA00006402"/>
    </source>
</evidence>
<dbReference type="SUPFAM" id="SSF52172">
    <property type="entry name" value="CheY-like"/>
    <property type="match status" value="1"/>
</dbReference>
<dbReference type="RefSeq" id="WP_149170448.1">
    <property type="nucleotide sequence ID" value="NZ_VTOY01000001.1"/>
</dbReference>
<dbReference type="InterPro" id="IPR001789">
    <property type="entry name" value="Sig_transdc_resp-reg_receiver"/>
</dbReference>
<evidence type="ECO:0000256" key="1">
    <source>
        <dbReference type="ARBA" id="ARBA00000085"/>
    </source>
</evidence>
<accession>A0A5D6WCV6</accession>
<evidence type="ECO:0000256" key="7">
    <source>
        <dbReference type="ARBA" id="ARBA00023012"/>
    </source>
</evidence>
<dbReference type="InterPro" id="IPR003594">
    <property type="entry name" value="HATPase_dom"/>
</dbReference>
<evidence type="ECO:0000256" key="4">
    <source>
        <dbReference type="ARBA" id="ARBA00022553"/>
    </source>
</evidence>
<dbReference type="InterPro" id="IPR011006">
    <property type="entry name" value="CheY-like_superfamily"/>
</dbReference>
<keyword evidence="4 9" id="KW-0597">Phosphoprotein</keyword>
<comment type="catalytic activity">
    <reaction evidence="1">
        <text>ATP + protein L-histidine = ADP + protein N-phospho-L-histidine.</text>
        <dbReference type="EC" id="2.7.13.3"/>
    </reaction>
</comment>
<evidence type="ECO:0000313" key="13">
    <source>
        <dbReference type="Proteomes" id="UP000323646"/>
    </source>
</evidence>
<dbReference type="CDD" id="cd17546">
    <property type="entry name" value="REC_hyHK_CKI1_RcsC-like"/>
    <property type="match status" value="1"/>
</dbReference>
<dbReference type="PANTHER" id="PTHR43047">
    <property type="entry name" value="TWO-COMPONENT HISTIDINE PROTEIN KINASE"/>
    <property type="match status" value="1"/>
</dbReference>
<dbReference type="PANTHER" id="PTHR43047:SF72">
    <property type="entry name" value="OSMOSENSING HISTIDINE PROTEIN KINASE SLN1"/>
    <property type="match status" value="1"/>
</dbReference>
<proteinExistence type="inferred from homology"/>
<organism evidence="12 13">
    <name type="scientific">Selenomonas ruminis</name>
    <dbReference type="NCBI Taxonomy" id="2593411"/>
    <lineage>
        <taxon>Bacteria</taxon>
        <taxon>Bacillati</taxon>
        <taxon>Bacillota</taxon>
        <taxon>Negativicutes</taxon>
        <taxon>Selenomonadales</taxon>
        <taxon>Selenomonadaceae</taxon>
        <taxon>Selenomonas</taxon>
    </lineage>
</organism>
<evidence type="ECO:0000256" key="6">
    <source>
        <dbReference type="ARBA" id="ARBA00022777"/>
    </source>
</evidence>
<comment type="similarity">
    <text evidence="2">In the N-terminal section; belongs to the phytochrome family.</text>
</comment>
<evidence type="ECO:0000259" key="10">
    <source>
        <dbReference type="PROSITE" id="PS50109"/>
    </source>
</evidence>
<dbReference type="Pfam" id="PF00512">
    <property type="entry name" value="HisKA"/>
    <property type="match status" value="1"/>
</dbReference>
<evidence type="ECO:0000256" key="3">
    <source>
        <dbReference type="ARBA" id="ARBA00012438"/>
    </source>
</evidence>
<evidence type="ECO:0000313" key="12">
    <source>
        <dbReference type="EMBL" id="TYZ24825.1"/>
    </source>
</evidence>
<dbReference type="Gene3D" id="3.30.565.10">
    <property type="entry name" value="Histidine kinase-like ATPase, C-terminal domain"/>
    <property type="match status" value="1"/>
</dbReference>
<dbReference type="InterPro" id="IPR005467">
    <property type="entry name" value="His_kinase_dom"/>
</dbReference>
<dbReference type="SMART" id="SM00448">
    <property type="entry name" value="REC"/>
    <property type="match status" value="1"/>
</dbReference>
<dbReference type="InterPro" id="IPR036890">
    <property type="entry name" value="HATPase_C_sf"/>
</dbReference>
<dbReference type="Proteomes" id="UP000323646">
    <property type="component" value="Unassembled WGS sequence"/>
</dbReference>
<dbReference type="PROSITE" id="PS50110">
    <property type="entry name" value="RESPONSE_REGULATORY"/>
    <property type="match status" value="1"/>
</dbReference>
<dbReference type="SMART" id="SM00387">
    <property type="entry name" value="HATPase_c"/>
    <property type="match status" value="1"/>
</dbReference>
<comment type="caution">
    <text evidence="12">The sequence shown here is derived from an EMBL/GenBank/DDBJ whole genome shotgun (WGS) entry which is preliminary data.</text>
</comment>
<dbReference type="CDD" id="cd00082">
    <property type="entry name" value="HisKA"/>
    <property type="match status" value="1"/>
</dbReference>
<feature type="domain" description="Response regulatory" evidence="11">
    <location>
        <begin position="594"/>
        <end position="715"/>
    </location>
</feature>
<keyword evidence="5" id="KW-0808">Transferase</keyword>
<evidence type="ECO:0000256" key="9">
    <source>
        <dbReference type="PROSITE-ProRule" id="PRU00169"/>
    </source>
</evidence>
<name>A0A5D6WCV6_9FIRM</name>
<dbReference type="Pfam" id="PF00072">
    <property type="entry name" value="Response_reg"/>
    <property type="match status" value="1"/>
</dbReference>
<dbReference type="PROSITE" id="PS50109">
    <property type="entry name" value="HIS_KIN"/>
    <property type="match status" value="1"/>
</dbReference>
<sequence length="716" mass="80052">MNDINNEKQLAAAMKREYIDALLALAEEFAAAYRINLADGTMECLSQSNILCNTSKVGEITGYEDTIKDYVEEKVHPLEKLRVRAMTSLSVVRKKLTDEHSYTLRFSLLLDGQVRFGEMKFVGVDMAGHESGTVVLGIRLRDQDIAAAIVNKQLIKEYDAVYLCDLNAGRIRIFWATEGLEDQTGMTVPYADVIGRIIPRVKEKYQKVWKNLANPLFVKDFIGGSPRREYMYELIGKDNTWRRALFQVHDRGEDGKATRIILSFIGIDYNQAKELEMTKLINEQNQELALQHEQLELALQQANAANQAKTDFLTNMSHDIRTPMNAIMGYTALAAAHIEEVGRVREYLDKIATASNHLLSLINDVLDMSRIESGRMNLGETETDLGDVVKEIHNILQLDVQAHQLEFTVDMDAITNTRIMCDYLRLKQVLLNCLSNSVKFTKPGGKVALEISQHAQAPAGYASFTFSVRDTGIGMDPKFLSHLFEPFTRERTSTVSKTEGTGLGMAIVKNIVDMMGGDISVWSELGTGTEITMNFLFRIVDETEQTEKKNASDDEIIVPVGSKINDAYIEMPATGNSKLDNSSEVLNREKIQGRVLLVEDNEINAEIVFALLEGTGIELELAGNGAEAIDMVAKAGDHGYGLILMDLQMPVMNGLEATKMIRSMKTEWTKTVPIVAMTANAFDEDRKAAKESGMNDYILKPIDLPSLFQKLHEYLD</sequence>
<evidence type="ECO:0000256" key="5">
    <source>
        <dbReference type="ARBA" id="ARBA00022679"/>
    </source>
</evidence>
<dbReference type="Gene3D" id="3.40.50.2300">
    <property type="match status" value="1"/>
</dbReference>
<evidence type="ECO:0000259" key="11">
    <source>
        <dbReference type="PROSITE" id="PS50110"/>
    </source>
</evidence>
<feature type="domain" description="Histidine kinase" evidence="10">
    <location>
        <begin position="315"/>
        <end position="539"/>
    </location>
</feature>
<evidence type="ECO:0000256" key="8">
    <source>
        <dbReference type="ARBA" id="ARBA00074306"/>
    </source>
</evidence>
<dbReference type="SUPFAM" id="SSF47384">
    <property type="entry name" value="Homodimeric domain of signal transducing histidine kinase"/>
    <property type="match status" value="1"/>
</dbReference>
<protein>
    <recommendedName>
        <fullName evidence="8">Circadian input-output histidine kinase CikA</fullName>
        <ecNumber evidence="3">2.7.13.3</ecNumber>
    </recommendedName>
</protein>
<dbReference type="InterPro" id="IPR036097">
    <property type="entry name" value="HisK_dim/P_sf"/>
</dbReference>
<dbReference type="InterPro" id="IPR004358">
    <property type="entry name" value="Sig_transdc_His_kin-like_C"/>
</dbReference>
<dbReference type="Pfam" id="PF02518">
    <property type="entry name" value="HATPase_c"/>
    <property type="match status" value="1"/>
</dbReference>
<dbReference type="PRINTS" id="PR00344">
    <property type="entry name" value="BCTRLSENSOR"/>
</dbReference>
<dbReference type="SUPFAM" id="SSF55874">
    <property type="entry name" value="ATPase domain of HSP90 chaperone/DNA topoisomerase II/histidine kinase"/>
    <property type="match status" value="1"/>
</dbReference>
<dbReference type="EMBL" id="VTOY01000001">
    <property type="protein sequence ID" value="TYZ24825.1"/>
    <property type="molecule type" value="Genomic_DNA"/>
</dbReference>
<dbReference type="GO" id="GO:0005886">
    <property type="term" value="C:plasma membrane"/>
    <property type="evidence" value="ECO:0007669"/>
    <property type="project" value="TreeGrafter"/>
</dbReference>
<dbReference type="GO" id="GO:0009927">
    <property type="term" value="F:histidine phosphotransfer kinase activity"/>
    <property type="evidence" value="ECO:0007669"/>
    <property type="project" value="TreeGrafter"/>
</dbReference>
<dbReference type="GO" id="GO:0000155">
    <property type="term" value="F:phosphorelay sensor kinase activity"/>
    <property type="evidence" value="ECO:0007669"/>
    <property type="project" value="InterPro"/>
</dbReference>
<feature type="modified residue" description="4-aspartylphosphate" evidence="9">
    <location>
        <position position="646"/>
    </location>
</feature>
<dbReference type="SMART" id="SM00388">
    <property type="entry name" value="HisKA"/>
    <property type="match status" value="1"/>
</dbReference>
<dbReference type="AlphaFoldDB" id="A0A5D6WCV6"/>
<keyword evidence="6" id="KW-0418">Kinase</keyword>
<dbReference type="InterPro" id="IPR003661">
    <property type="entry name" value="HisK_dim/P_dom"/>
</dbReference>
<keyword evidence="7" id="KW-0902">Two-component regulatory system</keyword>